<feature type="chain" id="PRO_5014665431" evidence="1">
    <location>
        <begin position="26"/>
        <end position="117"/>
    </location>
</feature>
<evidence type="ECO:0000313" key="2">
    <source>
        <dbReference type="EMBL" id="PKU22597.1"/>
    </source>
</evidence>
<reference evidence="3" key="1">
    <citation type="submission" date="2017-12" db="EMBL/GenBank/DDBJ databases">
        <title>Draft genome sequence of Telmatospirillum siberiense 26-4b1T, an acidotolerant peatland alphaproteobacterium potentially involved in sulfur cycling.</title>
        <authorList>
            <person name="Hausmann B."/>
            <person name="Pjevac P."/>
            <person name="Schreck K."/>
            <person name="Herbold C.W."/>
            <person name="Daims H."/>
            <person name="Wagner M."/>
            <person name="Pester M."/>
            <person name="Loy A."/>
        </authorList>
    </citation>
    <scope>NUCLEOTIDE SEQUENCE [LARGE SCALE GENOMIC DNA]</scope>
    <source>
        <strain evidence="3">26-4b1</strain>
    </source>
</reference>
<sequence>MSATLKMIFVTAILSLPALSVAAAAAEGGVADGPCVEVEIGGDKAPSLTCLNQRLRQQVEQIHPTQNIPPLDASSSSVKLGGYNQAALAQQYGANFGKSIYPFRPTSTYGSALSVKP</sequence>
<dbReference type="OrthoDB" id="7376530at2"/>
<evidence type="ECO:0000313" key="3">
    <source>
        <dbReference type="Proteomes" id="UP000233293"/>
    </source>
</evidence>
<name>A0A2N3PQC9_9PROT</name>
<comment type="caution">
    <text evidence="2">The sequence shown here is derived from an EMBL/GenBank/DDBJ whole genome shotgun (WGS) entry which is preliminary data.</text>
</comment>
<keyword evidence="3" id="KW-1185">Reference proteome</keyword>
<dbReference type="Proteomes" id="UP000233293">
    <property type="component" value="Unassembled WGS sequence"/>
</dbReference>
<dbReference type="EMBL" id="PIUM01000029">
    <property type="protein sequence ID" value="PKU22597.1"/>
    <property type="molecule type" value="Genomic_DNA"/>
</dbReference>
<dbReference type="AlphaFoldDB" id="A0A2N3PQC9"/>
<protein>
    <submittedName>
        <fullName evidence="2">Uncharacterized protein</fullName>
    </submittedName>
</protein>
<feature type="signal peptide" evidence="1">
    <location>
        <begin position="1"/>
        <end position="25"/>
    </location>
</feature>
<organism evidence="2 3">
    <name type="scientific">Telmatospirillum siberiense</name>
    <dbReference type="NCBI Taxonomy" id="382514"/>
    <lineage>
        <taxon>Bacteria</taxon>
        <taxon>Pseudomonadati</taxon>
        <taxon>Pseudomonadota</taxon>
        <taxon>Alphaproteobacteria</taxon>
        <taxon>Rhodospirillales</taxon>
        <taxon>Rhodospirillaceae</taxon>
        <taxon>Telmatospirillum</taxon>
    </lineage>
</organism>
<gene>
    <name evidence="2" type="ORF">CWS72_20615</name>
</gene>
<dbReference type="RefSeq" id="WP_101252530.1">
    <property type="nucleotide sequence ID" value="NZ_PIUM01000029.1"/>
</dbReference>
<accession>A0A2N3PQC9</accession>
<evidence type="ECO:0000256" key="1">
    <source>
        <dbReference type="SAM" id="SignalP"/>
    </source>
</evidence>
<proteinExistence type="predicted"/>
<keyword evidence="1" id="KW-0732">Signal</keyword>